<comment type="caution">
    <text evidence="2">The sequence shown here is derived from an EMBL/GenBank/DDBJ whole genome shotgun (WGS) entry which is preliminary data.</text>
</comment>
<proteinExistence type="predicted"/>
<evidence type="ECO:0000313" key="3">
    <source>
        <dbReference type="Proteomes" id="UP001157914"/>
    </source>
</evidence>
<keyword evidence="1" id="KW-0472">Membrane</keyword>
<keyword evidence="3" id="KW-1185">Reference proteome</keyword>
<dbReference type="RefSeq" id="WP_280115227.1">
    <property type="nucleotide sequence ID" value="NZ_BAAAEA010000002.1"/>
</dbReference>
<feature type="transmembrane region" description="Helical" evidence="1">
    <location>
        <begin position="6"/>
        <end position="27"/>
    </location>
</feature>
<organism evidence="2 3">
    <name type="scientific">Roseibium denhamense</name>
    <dbReference type="NCBI Taxonomy" id="76305"/>
    <lineage>
        <taxon>Bacteria</taxon>
        <taxon>Pseudomonadati</taxon>
        <taxon>Pseudomonadota</taxon>
        <taxon>Alphaproteobacteria</taxon>
        <taxon>Hyphomicrobiales</taxon>
        <taxon>Stappiaceae</taxon>
        <taxon>Roseibium</taxon>
    </lineage>
</organism>
<reference evidence="2 3" key="1">
    <citation type="submission" date="2017-05" db="EMBL/GenBank/DDBJ databases">
        <authorList>
            <person name="Varghese N."/>
            <person name="Submissions S."/>
        </authorList>
    </citation>
    <scope>NUCLEOTIDE SEQUENCE [LARGE SCALE GENOMIC DNA]</scope>
    <source>
        <strain evidence="2 3">DSM 15949</strain>
    </source>
</reference>
<name>A0ABY1P478_9HYPH</name>
<dbReference type="EMBL" id="FXTT01000003">
    <property type="protein sequence ID" value="SMP25870.1"/>
    <property type="molecule type" value="Genomic_DNA"/>
</dbReference>
<dbReference type="Proteomes" id="UP001157914">
    <property type="component" value="Unassembled WGS sequence"/>
</dbReference>
<keyword evidence="1" id="KW-1133">Transmembrane helix</keyword>
<sequence length="44" mass="4747">MNSPLYIALSAGATGLVALALLLWLYAGERVYADRLISMIANCF</sequence>
<accession>A0ABY1P478</accession>
<keyword evidence="1" id="KW-0812">Transmembrane</keyword>
<evidence type="ECO:0000256" key="1">
    <source>
        <dbReference type="SAM" id="Phobius"/>
    </source>
</evidence>
<protein>
    <submittedName>
        <fullName evidence="2">Uncharacterized protein</fullName>
    </submittedName>
</protein>
<evidence type="ECO:0000313" key="2">
    <source>
        <dbReference type="EMBL" id="SMP25870.1"/>
    </source>
</evidence>
<gene>
    <name evidence="2" type="ORF">SAMN06265374_2626</name>
</gene>